<dbReference type="WBParaSite" id="JU765_v2.g19978.t1">
    <property type="protein sequence ID" value="JU765_v2.g19978.t1"/>
    <property type="gene ID" value="JU765_v2.g19978"/>
</dbReference>
<evidence type="ECO:0000313" key="2">
    <source>
        <dbReference type="WBParaSite" id="JU765_v2.g19978.t1"/>
    </source>
</evidence>
<protein>
    <submittedName>
        <fullName evidence="2">Mediator of RNA polymerase II transcription subunit 22</fullName>
    </submittedName>
</protein>
<sequence>MNRSNQPGRSHQPGNTKMTSKAQQLSDYRRRLKDAMKSASENIVNLMNAIKVGFLFVIFESAVKMHWF</sequence>
<dbReference type="Proteomes" id="UP000887576">
    <property type="component" value="Unplaced"/>
</dbReference>
<organism evidence="1 2">
    <name type="scientific">Panagrolaimus sp. JU765</name>
    <dbReference type="NCBI Taxonomy" id="591449"/>
    <lineage>
        <taxon>Eukaryota</taxon>
        <taxon>Metazoa</taxon>
        <taxon>Ecdysozoa</taxon>
        <taxon>Nematoda</taxon>
        <taxon>Chromadorea</taxon>
        <taxon>Rhabditida</taxon>
        <taxon>Tylenchina</taxon>
        <taxon>Panagrolaimomorpha</taxon>
        <taxon>Panagrolaimoidea</taxon>
        <taxon>Panagrolaimidae</taxon>
        <taxon>Panagrolaimus</taxon>
    </lineage>
</organism>
<accession>A0AC34QWA7</accession>
<evidence type="ECO:0000313" key="1">
    <source>
        <dbReference type="Proteomes" id="UP000887576"/>
    </source>
</evidence>
<name>A0AC34QWA7_9BILA</name>
<proteinExistence type="predicted"/>
<reference evidence="2" key="1">
    <citation type="submission" date="2022-11" db="UniProtKB">
        <authorList>
            <consortium name="WormBaseParasite"/>
        </authorList>
    </citation>
    <scope>IDENTIFICATION</scope>
</reference>